<feature type="non-terminal residue" evidence="4">
    <location>
        <position position="221"/>
    </location>
</feature>
<keyword evidence="2" id="KW-1133">Transmembrane helix</keyword>
<evidence type="ECO:0000256" key="1">
    <source>
        <dbReference type="SAM" id="MobiDB-lite"/>
    </source>
</evidence>
<dbReference type="EMBL" id="ML178827">
    <property type="protein sequence ID" value="TFL00737.1"/>
    <property type="molecule type" value="Genomic_DNA"/>
</dbReference>
<keyword evidence="2" id="KW-0472">Membrane</keyword>
<accession>A0A5C3QGX7</accession>
<reference evidence="4 5" key="1">
    <citation type="journal article" date="2019" name="Nat. Ecol. Evol.">
        <title>Megaphylogeny resolves global patterns of mushroom evolution.</title>
        <authorList>
            <person name="Varga T."/>
            <person name="Krizsan K."/>
            <person name="Foldi C."/>
            <person name="Dima B."/>
            <person name="Sanchez-Garcia M."/>
            <person name="Sanchez-Ramirez S."/>
            <person name="Szollosi G.J."/>
            <person name="Szarkandi J.G."/>
            <person name="Papp V."/>
            <person name="Albert L."/>
            <person name="Andreopoulos W."/>
            <person name="Angelini C."/>
            <person name="Antonin V."/>
            <person name="Barry K.W."/>
            <person name="Bougher N.L."/>
            <person name="Buchanan P."/>
            <person name="Buyck B."/>
            <person name="Bense V."/>
            <person name="Catcheside P."/>
            <person name="Chovatia M."/>
            <person name="Cooper J."/>
            <person name="Damon W."/>
            <person name="Desjardin D."/>
            <person name="Finy P."/>
            <person name="Geml J."/>
            <person name="Haridas S."/>
            <person name="Hughes K."/>
            <person name="Justo A."/>
            <person name="Karasinski D."/>
            <person name="Kautmanova I."/>
            <person name="Kiss B."/>
            <person name="Kocsube S."/>
            <person name="Kotiranta H."/>
            <person name="LaButti K.M."/>
            <person name="Lechner B.E."/>
            <person name="Liimatainen K."/>
            <person name="Lipzen A."/>
            <person name="Lukacs Z."/>
            <person name="Mihaltcheva S."/>
            <person name="Morgado L.N."/>
            <person name="Niskanen T."/>
            <person name="Noordeloos M.E."/>
            <person name="Ohm R.A."/>
            <person name="Ortiz-Santana B."/>
            <person name="Ovrebo C."/>
            <person name="Racz N."/>
            <person name="Riley R."/>
            <person name="Savchenko A."/>
            <person name="Shiryaev A."/>
            <person name="Soop K."/>
            <person name="Spirin V."/>
            <person name="Szebenyi C."/>
            <person name="Tomsovsky M."/>
            <person name="Tulloss R.E."/>
            <person name="Uehling J."/>
            <person name="Grigoriev I.V."/>
            <person name="Vagvolgyi C."/>
            <person name="Papp T."/>
            <person name="Martin F.M."/>
            <person name="Miettinen O."/>
            <person name="Hibbett D.S."/>
            <person name="Nagy L.G."/>
        </authorList>
    </citation>
    <scope>NUCLEOTIDE SEQUENCE [LARGE SCALE GENOMIC DNA]</scope>
    <source>
        <strain evidence="4 5">CBS 309.79</strain>
    </source>
</reference>
<gene>
    <name evidence="4" type="ORF">BDV98DRAFT_549389</name>
</gene>
<sequence length="221" mass="24613">MNLCAVFVKPQSDQAPDRYDYESKYPPDEPEKEMDPNGRIWRVYLDEAGQLDIDMVKNIRDTVDVILVFDGLFTAIVATLVSVTSAALPLAHSQVTNLLLMELIALQRAAANGGSPPPLDANSSSTSTTTTSDFWVNGLWFTSLAFSLCTAPIAVLFKQWIQAYVAPFFQGTPRAQAEVRRFRYLGLEKWHVPIIVGLLPTLLHLSLFLFFAGLIVFLFTL</sequence>
<organism evidence="4 5">
    <name type="scientific">Pterulicium gracile</name>
    <dbReference type="NCBI Taxonomy" id="1884261"/>
    <lineage>
        <taxon>Eukaryota</taxon>
        <taxon>Fungi</taxon>
        <taxon>Dikarya</taxon>
        <taxon>Basidiomycota</taxon>
        <taxon>Agaricomycotina</taxon>
        <taxon>Agaricomycetes</taxon>
        <taxon>Agaricomycetidae</taxon>
        <taxon>Agaricales</taxon>
        <taxon>Pleurotineae</taxon>
        <taxon>Pterulaceae</taxon>
        <taxon>Pterulicium</taxon>
    </lineage>
</organism>
<feature type="domain" description="DUF6535" evidence="3">
    <location>
        <begin position="41"/>
        <end position="220"/>
    </location>
</feature>
<dbReference type="InterPro" id="IPR045338">
    <property type="entry name" value="DUF6535"/>
</dbReference>
<feature type="transmembrane region" description="Helical" evidence="2">
    <location>
        <begin position="65"/>
        <end position="91"/>
    </location>
</feature>
<dbReference type="AlphaFoldDB" id="A0A5C3QGX7"/>
<dbReference type="OrthoDB" id="3219854at2759"/>
<dbReference type="Proteomes" id="UP000305067">
    <property type="component" value="Unassembled WGS sequence"/>
</dbReference>
<feature type="transmembrane region" description="Helical" evidence="2">
    <location>
        <begin position="134"/>
        <end position="157"/>
    </location>
</feature>
<evidence type="ECO:0000256" key="2">
    <source>
        <dbReference type="SAM" id="Phobius"/>
    </source>
</evidence>
<name>A0A5C3QGX7_9AGAR</name>
<feature type="region of interest" description="Disordered" evidence="1">
    <location>
        <begin position="15"/>
        <end position="34"/>
    </location>
</feature>
<evidence type="ECO:0000259" key="3">
    <source>
        <dbReference type="Pfam" id="PF20153"/>
    </source>
</evidence>
<protein>
    <recommendedName>
        <fullName evidence="3">DUF6535 domain-containing protein</fullName>
    </recommendedName>
</protein>
<keyword evidence="5" id="KW-1185">Reference proteome</keyword>
<evidence type="ECO:0000313" key="5">
    <source>
        <dbReference type="Proteomes" id="UP000305067"/>
    </source>
</evidence>
<evidence type="ECO:0000313" key="4">
    <source>
        <dbReference type="EMBL" id="TFL00737.1"/>
    </source>
</evidence>
<feature type="transmembrane region" description="Helical" evidence="2">
    <location>
        <begin position="190"/>
        <end position="219"/>
    </location>
</feature>
<dbReference type="Pfam" id="PF20153">
    <property type="entry name" value="DUF6535"/>
    <property type="match status" value="1"/>
</dbReference>
<proteinExistence type="predicted"/>
<keyword evidence="2" id="KW-0812">Transmembrane</keyword>